<keyword evidence="4" id="KW-1185">Reference proteome</keyword>
<sequence length="523" mass="55696">MNRKCRTICRTMAALALVGTSWSHAQSPETKNRFKLEEATIADVQAAMKSGKLTVRSLVEMYLAQIDAYDQKGPALNAIIAQNPYALADADALDAEFRRSGPVGPLHGIPVLVKDIVATKGIPTTAGSKSLEGYVPAEDATIIRRLRAAGAIVIAKSNPHEFSIWGETISSLGGQTRNPYDLTRTPGGSSGGTGAGLAANYAILGIAGDTNNSIRSPSSANSIVGIRPTIGLISRSGVIPVSSIQDAVGPMARTLADAVKMLNVMVGGYDAGDPATAWSVGHSERDYTKYLTPGGLKGARLGVVETLFGEKDINYDVNVVARAAIKAMEDAGAVTVSVRDPMLDTSKIGPNISVDLYDLKPDLNAYLANAKPTPPVKSLEEIIQSGKFSLNIGDALRKAQSLDRDASYFERLYRRKLLQDRIIEIMAESNLDALIFPHQQRLVVPIGERQVERNGNIASVPGFPSIAVPGGFSPPTANAPIGVPVGMEFVGRPWDEGRLIRLAYGFEQATKFRVPPKSATPQP</sequence>
<dbReference type="InterPro" id="IPR023631">
    <property type="entry name" value="Amidase_dom"/>
</dbReference>
<accession>A0A1M7UNT7</accession>
<protein>
    <submittedName>
        <fullName evidence="3">Asp-tRNAAsn/Glu-tRNAGln amidotransferase A subunit</fullName>
    </submittedName>
</protein>
<dbReference type="PANTHER" id="PTHR42678">
    <property type="entry name" value="AMIDASE"/>
    <property type="match status" value="1"/>
</dbReference>
<dbReference type="Pfam" id="PF01425">
    <property type="entry name" value="Amidase"/>
    <property type="match status" value="1"/>
</dbReference>
<feature type="domain" description="Amidase" evidence="2">
    <location>
        <begin position="58"/>
        <end position="499"/>
    </location>
</feature>
<organism evidence="3 4">
    <name type="scientific">Bradyrhizobium erythrophlei</name>
    <dbReference type="NCBI Taxonomy" id="1437360"/>
    <lineage>
        <taxon>Bacteria</taxon>
        <taxon>Pseudomonadati</taxon>
        <taxon>Pseudomonadota</taxon>
        <taxon>Alphaproteobacteria</taxon>
        <taxon>Hyphomicrobiales</taxon>
        <taxon>Nitrobacteraceae</taxon>
        <taxon>Bradyrhizobium</taxon>
    </lineage>
</organism>
<dbReference type="AlphaFoldDB" id="A0A1M7UNT7"/>
<evidence type="ECO:0000313" key="4">
    <source>
        <dbReference type="Proteomes" id="UP000184096"/>
    </source>
</evidence>
<dbReference type="SUPFAM" id="SSF75304">
    <property type="entry name" value="Amidase signature (AS) enzymes"/>
    <property type="match status" value="1"/>
</dbReference>
<dbReference type="GO" id="GO:0016740">
    <property type="term" value="F:transferase activity"/>
    <property type="evidence" value="ECO:0007669"/>
    <property type="project" value="UniProtKB-KW"/>
</dbReference>
<reference evidence="4" key="1">
    <citation type="submission" date="2016-11" db="EMBL/GenBank/DDBJ databases">
        <authorList>
            <person name="Varghese N."/>
            <person name="Submissions S."/>
        </authorList>
    </citation>
    <scope>NUCLEOTIDE SEQUENCE [LARGE SCALE GENOMIC DNA]</scope>
    <source>
        <strain evidence="4">GAS401</strain>
    </source>
</reference>
<name>A0A1M7UNT7_9BRAD</name>
<evidence type="ECO:0000256" key="1">
    <source>
        <dbReference type="SAM" id="SignalP"/>
    </source>
</evidence>
<evidence type="ECO:0000313" key="3">
    <source>
        <dbReference type="EMBL" id="SHN84693.1"/>
    </source>
</evidence>
<keyword evidence="1" id="KW-0732">Signal</keyword>
<dbReference type="Proteomes" id="UP000184096">
    <property type="component" value="Chromosome I"/>
</dbReference>
<dbReference type="InterPro" id="IPR036928">
    <property type="entry name" value="AS_sf"/>
</dbReference>
<dbReference type="PANTHER" id="PTHR42678:SF5">
    <property type="entry name" value="GLUTAMYL-TRNA(GLN) AMIDOTRANSFERASE SUBUNIT A"/>
    <property type="match status" value="1"/>
</dbReference>
<gene>
    <name evidence="3" type="ORF">SAMN05444170_6018</name>
</gene>
<dbReference type="Gene3D" id="3.90.1300.10">
    <property type="entry name" value="Amidase signature (AS) domain"/>
    <property type="match status" value="1"/>
</dbReference>
<dbReference type="EMBL" id="LT670849">
    <property type="protein sequence ID" value="SHN84693.1"/>
    <property type="molecule type" value="Genomic_DNA"/>
</dbReference>
<feature type="chain" id="PRO_5011980398" evidence="1">
    <location>
        <begin position="26"/>
        <end position="523"/>
    </location>
</feature>
<proteinExistence type="predicted"/>
<keyword evidence="3" id="KW-0808">Transferase</keyword>
<feature type="signal peptide" evidence="1">
    <location>
        <begin position="1"/>
        <end position="25"/>
    </location>
</feature>
<evidence type="ECO:0000259" key="2">
    <source>
        <dbReference type="Pfam" id="PF01425"/>
    </source>
</evidence>